<sequence>MWSDGTQQVLLASGYGEHWGLSHLWPLLLLPLAILPWILHGQMNFPHPALQGLPEDPLSTWLDRLWKMALSLLVLSLALALAGPYLKSQYVEKVGRGAHVMIVLDRSASMNEPFVKKGNVQARMPKMEVARNVLKTLVAQGHDDLMGMVTFSTSPILAAPLGNDRAYVQAALDATEAGGMGFTAVARGLGMALDYFADQPVTGARAMVLVSDGGAHLDGKTQDMLRAMFMRQQASLYWIYLRSESGVSLKQNLAEGENIDAYPEYALHEYFQTLNVPYRVYEAENPEAVMAAVRDISKLENKPTRYLEPVSRRDLSQFAYGLAWLAAVLLIALYGLELKRWQA</sequence>
<keyword evidence="1" id="KW-0472">Membrane</keyword>
<feature type="transmembrane region" description="Helical" evidence="1">
    <location>
        <begin position="318"/>
        <end position="336"/>
    </location>
</feature>
<dbReference type="Proteomes" id="UP000198629">
    <property type="component" value="Unassembled WGS sequence"/>
</dbReference>
<dbReference type="Gene3D" id="3.40.50.410">
    <property type="entry name" value="von Willebrand factor, type A domain"/>
    <property type="match status" value="1"/>
</dbReference>
<dbReference type="InterPro" id="IPR036465">
    <property type="entry name" value="vWFA_dom_sf"/>
</dbReference>
<dbReference type="AlphaFoldDB" id="A0A1G8ZE38"/>
<organism evidence="3 4">
    <name type="scientific">Methylophilus rhizosphaerae</name>
    <dbReference type="NCBI Taxonomy" id="492660"/>
    <lineage>
        <taxon>Bacteria</taxon>
        <taxon>Pseudomonadati</taxon>
        <taxon>Pseudomonadota</taxon>
        <taxon>Betaproteobacteria</taxon>
        <taxon>Nitrosomonadales</taxon>
        <taxon>Methylophilaceae</taxon>
        <taxon>Methylophilus</taxon>
    </lineage>
</organism>
<name>A0A1G8ZE38_9PROT</name>
<keyword evidence="1" id="KW-0812">Transmembrane</keyword>
<feature type="transmembrane region" description="Helical" evidence="1">
    <location>
        <begin position="24"/>
        <end position="45"/>
    </location>
</feature>
<accession>A0A1G8ZE38</accession>
<evidence type="ECO:0000313" key="4">
    <source>
        <dbReference type="Proteomes" id="UP000198629"/>
    </source>
</evidence>
<proteinExistence type="predicted"/>
<feature type="transmembrane region" description="Helical" evidence="1">
    <location>
        <begin position="65"/>
        <end position="86"/>
    </location>
</feature>
<protein>
    <submittedName>
        <fullName evidence="3">MxaC protein</fullName>
    </submittedName>
</protein>
<dbReference type="EMBL" id="FNFX01000001">
    <property type="protein sequence ID" value="SDK13288.1"/>
    <property type="molecule type" value="Genomic_DNA"/>
</dbReference>
<dbReference type="CDD" id="cd00198">
    <property type="entry name" value="vWFA"/>
    <property type="match status" value="1"/>
</dbReference>
<keyword evidence="1" id="KW-1133">Transmembrane helix</keyword>
<reference evidence="4" key="1">
    <citation type="submission" date="2016-10" db="EMBL/GenBank/DDBJ databases">
        <authorList>
            <person name="Varghese N."/>
            <person name="Submissions S."/>
        </authorList>
    </citation>
    <scope>NUCLEOTIDE SEQUENCE [LARGE SCALE GENOMIC DNA]</scope>
    <source>
        <strain evidence="4">CBMB127</strain>
    </source>
</reference>
<dbReference type="Pfam" id="PF13519">
    <property type="entry name" value="VWA_2"/>
    <property type="match status" value="1"/>
</dbReference>
<dbReference type="OrthoDB" id="6206554at2"/>
<feature type="domain" description="VWFA" evidence="2">
    <location>
        <begin position="99"/>
        <end position="310"/>
    </location>
</feature>
<keyword evidence="4" id="KW-1185">Reference proteome</keyword>
<dbReference type="PROSITE" id="PS50234">
    <property type="entry name" value="VWFA"/>
    <property type="match status" value="1"/>
</dbReference>
<dbReference type="STRING" id="492660.SAMN05192566_0251"/>
<dbReference type="SMART" id="SM00327">
    <property type="entry name" value="VWA"/>
    <property type="match status" value="1"/>
</dbReference>
<evidence type="ECO:0000259" key="2">
    <source>
        <dbReference type="PROSITE" id="PS50234"/>
    </source>
</evidence>
<evidence type="ECO:0000313" key="3">
    <source>
        <dbReference type="EMBL" id="SDK13288.1"/>
    </source>
</evidence>
<gene>
    <name evidence="3" type="ORF">SAMN05192566_0251</name>
</gene>
<evidence type="ECO:0000256" key="1">
    <source>
        <dbReference type="SAM" id="Phobius"/>
    </source>
</evidence>
<dbReference type="RefSeq" id="WP_091468636.1">
    <property type="nucleotide sequence ID" value="NZ_FNFX01000001.1"/>
</dbReference>
<dbReference type="SUPFAM" id="SSF53300">
    <property type="entry name" value="vWA-like"/>
    <property type="match status" value="1"/>
</dbReference>
<dbReference type="InterPro" id="IPR002035">
    <property type="entry name" value="VWF_A"/>
</dbReference>